<dbReference type="OrthoDB" id="6260732at2759"/>
<comment type="similarity">
    <text evidence="1">Belongs to the CAND family.</text>
</comment>
<gene>
    <name evidence="6" type="ORF">SPSK_06886</name>
</gene>
<feature type="compositionally biased region" description="Acidic residues" evidence="4">
    <location>
        <begin position="386"/>
        <end position="418"/>
    </location>
</feature>
<accession>A0A0F2MG04</accession>
<evidence type="ECO:0000313" key="7">
    <source>
        <dbReference type="Proteomes" id="UP000033710"/>
    </source>
</evidence>
<keyword evidence="2" id="KW-0677">Repeat</keyword>
<dbReference type="InterPro" id="IPR011989">
    <property type="entry name" value="ARM-like"/>
</dbReference>
<evidence type="ECO:0000259" key="5">
    <source>
        <dbReference type="Pfam" id="PF08623"/>
    </source>
</evidence>
<reference evidence="6 7" key="2">
    <citation type="journal article" date="2015" name="Eukaryot. Cell">
        <title>Asexual propagation of a virulent clone complex in a human and feline outbreak of sporotrichosis.</title>
        <authorList>
            <person name="Teixeira Mde M."/>
            <person name="Rodrigues A.M."/>
            <person name="Tsui C.K."/>
            <person name="de Almeida L.G."/>
            <person name="Van Diepeningen A.D."/>
            <person name="van den Ende B.G."/>
            <person name="Fernandes G.F."/>
            <person name="Kano R."/>
            <person name="Hamelin R.C."/>
            <person name="Lopes-Bezerra L.M."/>
            <person name="Vasconcelos A.T."/>
            <person name="de Hoog S."/>
            <person name="de Camargo Z.P."/>
            <person name="Felipe M.S."/>
        </authorList>
    </citation>
    <scope>NUCLEOTIDE SEQUENCE [LARGE SCALE GENOMIC DNA]</scope>
    <source>
        <strain evidence="6 7">1099-18</strain>
    </source>
</reference>
<dbReference type="Gene3D" id="1.25.10.10">
    <property type="entry name" value="Leucine-rich Repeat Variant"/>
    <property type="match status" value="1"/>
</dbReference>
<protein>
    <submittedName>
        <fullName evidence="6">Cullin-binding protein</fullName>
    </submittedName>
</protein>
<feature type="domain" description="TATA-binding protein interacting (TIP20)" evidence="5">
    <location>
        <begin position="1182"/>
        <end position="1356"/>
    </location>
</feature>
<organism evidence="6 7">
    <name type="scientific">Sporothrix schenckii 1099-18</name>
    <dbReference type="NCBI Taxonomy" id="1397361"/>
    <lineage>
        <taxon>Eukaryota</taxon>
        <taxon>Fungi</taxon>
        <taxon>Dikarya</taxon>
        <taxon>Ascomycota</taxon>
        <taxon>Pezizomycotina</taxon>
        <taxon>Sordariomycetes</taxon>
        <taxon>Sordariomycetidae</taxon>
        <taxon>Ophiostomatales</taxon>
        <taxon>Ophiostomataceae</taxon>
        <taxon>Sporothrix</taxon>
    </lineage>
</organism>
<dbReference type="KEGG" id="ssck:SPSK_06886"/>
<dbReference type="InterPro" id="IPR013932">
    <property type="entry name" value="TATA-bd_TIP120"/>
</dbReference>
<feature type="region of interest" description="Disordered" evidence="4">
    <location>
        <begin position="502"/>
        <end position="556"/>
    </location>
</feature>
<dbReference type="GO" id="GO:0010265">
    <property type="term" value="P:SCF complex assembly"/>
    <property type="evidence" value="ECO:0007669"/>
    <property type="project" value="InterPro"/>
</dbReference>
<name>A0A0F2MG04_SPOSC</name>
<feature type="compositionally biased region" description="Polar residues" evidence="4">
    <location>
        <begin position="521"/>
        <end position="540"/>
    </location>
</feature>
<keyword evidence="3" id="KW-0833">Ubl conjugation pathway</keyword>
<dbReference type="GeneID" id="27668835"/>
<evidence type="ECO:0000256" key="3">
    <source>
        <dbReference type="ARBA" id="ARBA00022786"/>
    </source>
</evidence>
<sequence>MTTINPHVATSSTISGLLQKLGDSDPDFRFMSLNDLLLVLVNGRPEILQNDYNVASKTVDHLVRALDDQNGEVQNLAIKWCEPTRVLLLGPLVHRLPLAIIATLMEKLTALRLKNSVDNTVPAMALKAVVVSLPAPAPGEHPTKDNIDAYSTINRVLIPRFIGLPTSSKVTTGSRTNTHHQRQVAASQASGGAPESILDINANPTAESVDVLIEVVRCFGPMLQVFEVEALQEAVFSVLHGDRGNSAVKKRAVVAASILAVYLSEDALTKFITMTVQALNRPSSATQRLYISILGSMARSIPLRFGRHIGAVIPFILHALNEEELEKQLEAISDGNDPSDFNDVREAALVALDAFLASCPNQMRPYTDETMQACLRYVKYDPNYVGDDDDMEDADDEGDEDDDFGGDEDDEFDADAGFDDDDDASWKVRRCAAKAIHTLISTRSSGDLLDNGVLYRDAAPLLIKRFEEREETVRLEVISAVSLLVRKTGEGIIPEFSLDSLDSQSESGAQLPLSRKRRRQSSVTALPLRQNSITSPTSPTLERRPSIPTTGPRADLAEQTRSIVTACTKILKGKQVPTKQAAINLLNDIVSVQRGGLSDYFEQVLDLVLVTVKSPTASAATSSLSLGGGNASATPTTLRIAALRLVGHIANTHSSQVLQPYLARVVDAVLTVVSDRFYKLSAEAVSASEEVIKSITPPRSRSTAAAKFKPEIQKLYDVLMNRATASNVDTEVRTKAIQALGTLLSRTGAEGASLLALEKRSIALESLLELLGNETSRLAAVRAIDVIAASATTAVPFDGRWTRRVTVHLASQLGKANHSLRSSCIHALRHLIQSPAAQGELDDTTIPVLVTALYPVISRNDQRLLSPTLRILKVLVEIQPQLVVTAEVIESICHLLQSSVAATVLDPLLQLVTVIGRSGHGGPLMKGLLRDVGVVGDPAIVGKVVGNLLVASGSSAGVTIDSFIKETQTFKADQVRASLALSVLGEAGLRLGKDSPIQPELFVEQFTSDYDKVSISAAVALGRAGAGNVPLYVPVILQGMESGSSTQYLLLQSIKEVLQQVTIDHTDISEYTAVIWDKLLQMADVENNKAACAECIGRLAITAPETYIPRLHSLLGDQSAVLRAISVQAIRYALPDTGEAFDTLLREHLVAMLNKALSDKDMEIRRLAMTALNSAANNKPELILGHLNELLPYIMEESKPKPELVREVMMGPFKHLVDDGLEVRKGAYETLYALMETAFSRISIISLFDRIIDGLGDEHDIRAMCTIMVSRLAYIAPEETTRHLNSIADKFRATLSNKLKDNAVKQEHEKQEDANKSVLRATLLLADRLKAALNDGSSTVDVGAHQTWTQYWEWVNRAFEAQLRTLRSESRDKGAAY</sequence>
<comment type="caution">
    <text evidence="6">The sequence shown here is derived from an EMBL/GenBank/DDBJ whole genome shotgun (WGS) entry which is preliminary data.</text>
</comment>
<evidence type="ECO:0000256" key="4">
    <source>
        <dbReference type="SAM" id="MobiDB-lite"/>
    </source>
</evidence>
<dbReference type="EMBL" id="AXCR01000004">
    <property type="protein sequence ID" value="KJR88552.1"/>
    <property type="molecule type" value="Genomic_DNA"/>
</dbReference>
<feature type="region of interest" description="Disordered" evidence="4">
    <location>
        <begin position="385"/>
        <end position="418"/>
    </location>
</feature>
<dbReference type="PANTHER" id="PTHR12696">
    <property type="entry name" value="TIP120"/>
    <property type="match status" value="1"/>
</dbReference>
<dbReference type="VEuPathDB" id="FungiDB:SPSK_06886"/>
<evidence type="ECO:0000256" key="2">
    <source>
        <dbReference type="ARBA" id="ARBA00022737"/>
    </source>
</evidence>
<dbReference type="Pfam" id="PF25782">
    <property type="entry name" value="TPR_CAND1"/>
    <property type="match status" value="1"/>
</dbReference>
<dbReference type="SUPFAM" id="SSF48371">
    <property type="entry name" value="ARM repeat"/>
    <property type="match status" value="1"/>
</dbReference>
<dbReference type="RefSeq" id="XP_016591228.1">
    <property type="nucleotide sequence ID" value="XM_016733558.1"/>
</dbReference>
<dbReference type="InterPro" id="IPR016024">
    <property type="entry name" value="ARM-type_fold"/>
</dbReference>
<dbReference type="InterPro" id="IPR039852">
    <property type="entry name" value="CAND1/CAND2"/>
</dbReference>
<proteinExistence type="inferred from homology"/>
<evidence type="ECO:0000256" key="1">
    <source>
        <dbReference type="ARBA" id="ARBA00007657"/>
    </source>
</evidence>
<evidence type="ECO:0000313" key="6">
    <source>
        <dbReference type="EMBL" id="KJR88552.1"/>
    </source>
</evidence>
<dbReference type="Pfam" id="PF08623">
    <property type="entry name" value="TIP120"/>
    <property type="match status" value="1"/>
</dbReference>
<reference evidence="6 7" key="1">
    <citation type="journal article" date="2014" name="BMC Genomics">
        <title>Comparative genomics of the major fungal agents of human and animal Sporotrichosis: Sporothrix schenckii and Sporothrix brasiliensis.</title>
        <authorList>
            <person name="Teixeira M.M."/>
            <person name="de Almeida L.G."/>
            <person name="Kubitschek-Barreira P."/>
            <person name="Alves F.L."/>
            <person name="Kioshima E.S."/>
            <person name="Abadio A.K."/>
            <person name="Fernandes L."/>
            <person name="Derengowski L.S."/>
            <person name="Ferreira K.S."/>
            <person name="Souza R.C."/>
            <person name="Ruiz J.C."/>
            <person name="de Andrade N.C."/>
            <person name="Paes H.C."/>
            <person name="Nicola A.M."/>
            <person name="Albuquerque P."/>
            <person name="Gerber A.L."/>
            <person name="Martins V.P."/>
            <person name="Peconick L.D."/>
            <person name="Neto A.V."/>
            <person name="Chaucanez C.B."/>
            <person name="Silva P.A."/>
            <person name="Cunha O.L."/>
            <person name="de Oliveira F.F."/>
            <person name="dos Santos T.C."/>
            <person name="Barros A.L."/>
            <person name="Soares M.A."/>
            <person name="de Oliveira L.M."/>
            <person name="Marini M.M."/>
            <person name="Villalobos-Duno H."/>
            <person name="Cunha M.M."/>
            <person name="de Hoog S."/>
            <person name="da Silveira J.F."/>
            <person name="Henrissat B."/>
            <person name="Nino-Vega G.A."/>
            <person name="Cisalpino P.S."/>
            <person name="Mora-Montes H.M."/>
            <person name="Almeida S.R."/>
            <person name="Stajich J.E."/>
            <person name="Lopes-Bezerra L.M."/>
            <person name="Vasconcelos A.T."/>
            <person name="Felipe M.S."/>
        </authorList>
    </citation>
    <scope>NUCLEOTIDE SEQUENCE [LARGE SCALE GENOMIC DNA]</scope>
    <source>
        <strain evidence="6 7">1099-18</strain>
    </source>
</reference>
<dbReference type="Proteomes" id="UP000033710">
    <property type="component" value="Unassembled WGS sequence"/>
</dbReference>